<dbReference type="Proteomes" id="UP000199452">
    <property type="component" value="Unassembled WGS sequence"/>
</dbReference>
<dbReference type="AlphaFoldDB" id="A0A1G6GN87"/>
<dbReference type="PANTHER" id="PTHR31350:SF21">
    <property type="entry name" value="F-BOX ONLY PROTEIN 21"/>
    <property type="match status" value="1"/>
</dbReference>
<accession>A0A1G6GN87</accession>
<dbReference type="PANTHER" id="PTHR31350">
    <property type="entry name" value="SI:DKEY-261L7.2"/>
    <property type="match status" value="1"/>
</dbReference>
<evidence type="ECO:0000313" key="4">
    <source>
        <dbReference type="Proteomes" id="UP000199452"/>
    </source>
</evidence>
<dbReference type="OrthoDB" id="188084at2"/>
<name>A0A1G6GN87_9BACT</name>
<evidence type="ECO:0000313" key="3">
    <source>
        <dbReference type="EMBL" id="SDB83408.1"/>
    </source>
</evidence>
<dbReference type="InterPro" id="IPR032698">
    <property type="entry name" value="SirB1_N"/>
</dbReference>
<protein>
    <submittedName>
        <fullName evidence="3">Regulator of sirC expression, contains transglutaminase-like and TPR domains</fullName>
    </submittedName>
</protein>
<proteinExistence type="inferred from homology"/>
<gene>
    <name evidence="3" type="ORF">SAMN05216323_100286</name>
</gene>
<sequence length="293" mass="33617">MNPEAIKALMTLLDDPEQEIFGPVAKKILAQGEEVIPFLEQTWDSSLNPLVQDRIEKLIADIQQKTTEEGLNNWSNALNPRLFDGAYWTSRLAYPELDANHTQQLLEKIKKDVWLELNQNLTALEKVKVLNYVLFEVHGFTNHSTNVFTLPSSFVHQVLETRKGNPYSLAVIYAGIAQMLELPIYGVNLPRNFLLAYKDPVYSLISDAPSKSKVLFYINPYNKGAVLSYKEIDYYLEQQNMEKKEEYYLPCTNKQTITRLIEHIIASYQKIGNSEKLNGMLRLINILNSNSID</sequence>
<dbReference type="Pfam" id="PF13369">
    <property type="entry name" value="Transglut_core2"/>
    <property type="match status" value="1"/>
</dbReference>
<comment type="similarity">
    <text evidence="1">Belongs to the UPF0162 family.</text>
</comment>
<organism evidence="3 4">
    <name type="scientific">Williamwhitmania taraxaci</name>
    <dbReference type="NCBI Taxonomy" id="1640674"/>
    <lineage>
        <taxon>Bacteria</taxon>
        <taxon>Pseudomonadati</taxon>
        <taxon>Bacteroidota</taxon>
        <taxon>Bacteroidia</taxon>
        <taxon>Bacteroidales</taxon>
        <taxon>Williamwhitmaniaceae</taxon>
        <taxon>Williamwhitmania</taxon>
    </lineage>
</organism>
<evidence type="ECO:0000256" key="1">
    <source>
        <dbReference type="ARBA" id="ARBA00007100"/>
    </source>
</evidence>
<dbReference type="EMBL" id="FMYP01000002">
    <property type="protein sequence ID" value="SDB83408.1"/>
    <property type="molecule type" value="Genomic_DNA"/>
</dbReference>
<keyword evidence="4" id="KW-1185">Reference proteome</keyword>
<feature type="domain" description="Protein SirB1 N-terminal" evidence="2">
    <location>
        <begin position="102"/>
        <end position="261"/>
    </location>
</feature>
<dbReference type="STRING" id="1640674.SAMN05216323_100286"/>
<evidence type="ECO:0000259" key="2">
    <source>
        <dbReference type="Pfam" id="PF13369"/>
    </source>
</evidence>
<reference evidence="3 4" key="1">
    <citation type="submission" date="2016-09" db="EMBL/GenBank/DDBJ databases">
        <authorList>
            <person name="Capua I."/>
            <person name="De Benedictis P."/>
            <person name="Joannis T."/>
            <person name="Lombin L.H."/>
            <person name="Cattoli G."/>
        </authorList>
    </citation>
    <scope>NUCLEOTIDE SEQUENCE [LARGE SCALE GENOMIC DNA]</scope>
    <source>
        <strain evidence="3 4">A7P-90m</strain>
    </source>
</reference>